<dbReference type="GO" id="GO:0005794">
    <property type="term" value="C:Golgi apparatus"/>
    <property type="evidence" value="ECO:0007669"/>
    <property type="project" value="UniProtKB-SubCell"/>
</dbReference>
<proteinExistence type="predicted"/>
<dbReference type="InterPro" id="IPR008942">
    <property type="entry name" value="ENTH_VHS"/>
</dbReference>
<dbReference type="GO" id="GO:0030136">
    <property type="term" value="C:clathrin-coated vesicle"/>
    <property type="evidence" value="ECO:0007669"/>
    <property type="project" value="UniProtKB-SubCell"/>
</dbReference>
<feature type="domain" description="ENTH" evidence="10">
    <location>
        <begin position="24"/>
        <end position="160"/>
    </location>
</feature>
<comment type="subcellular location">
    <subcellularLocation>
        <location evidence="1">Cytoplasmic vesicle</location>
        <location evidence="1">Clathrin-coated vesicle</location>
    </subcellularLocation>
    <subcellularLocation>
        <location evidence="2">Golgi apparatus</location>
    </subcellularLocation>
    <subcellularLocation>
        <location evidence="3">Membrane</location>
        <location evidence="3">Clathrin-coated pit</location>
    </subcellularLocation>
</comment>
<evidence type="ECO:0000259" key="11">
    <source>
        <dbReference type="PROSITE" id="PS51068"/>
    </source>
</evidence>
<keyword evidence="8" id="KW-0968">Cytoplasmic vesicle</keyword>
<dbReference type="Proteomes" id="UP001634007">
    <property type="component" value="Unassembled WGS sequence"/>
</dbReference>
<sequence length="563" mass="62194">MVPSAIRKAIGAIKDQTSIGIAKVSNNLAVELEILVVKATSHDEDPADERHIREILAFTVHSKAYLDTCITLISRRLSKTRDWMVALKALLLVHRIVVDGHPSFEDEIVLASHHGMRLLNMSHFRDEAHSNSGDHSGFVKFYAMYLEEKVEFSVFEKRQDGGGFCAERHEFDRDGRSSAAKKEIKSIKEMRPERVSVRLNHQLRILDRVLACKPAGAAKTSRLVLVVLYLVLKESFGLYGEISEALEVLQERFAQMEYGECLKAFDTYVSAAKLIDELVGLHNWCRDARIARMSEFPEVQRLTDDVLRTLEGQMKEMNRNWPSKNSPKQIEGTNLDQPVEERSKPNMNEIRALPALENHTGPAPLIEPQPEPQPQHAAELIDLRDFGVSADEQGDKLAVALFSGAPNATANGSWEPFAWTGQSEANFAWDTPAADDTKADWELLLVETASNLAKQKADMAGGFDPLPLNSMYDRGAVRQHMSAHQLIGGSASSSVASQVGPCKAESRVLALPAPDRTVRPAGLQDPFSASLLPPPPPGYYGPVPGNMAMPYGMPRGGGFYHTA</sequence>
<dbReference type="InterPro" id="IPR013809">
    <property type="entry name" value="ENTH"/>
</dbReference>
<comment type="caution">
    <text evidence="12">The sequence shown here is derived from an EMBL/GenBank/DDBJ whole genome shotgun (WGS) entry which is preliminary data.</text>
</comment>
<dbReference type="SUPFAM" id="SSF48464">
    <property type="entry name" value="ENTH/VHS domain"/>
    <property type="match status" value="1"/>
</dbReference>
<evidence type="ECO:0000256" key="4">
    <source>
        <dbReference type="ARBA" id="ARBA00022583"/>
    </source>
</evidence>
<dbReference type="PANTHER" id="PTHR22951">
    <property type="entry name" value="CLATHRIN ASSEMBLY PROTEIN"/>
    <property type="match status" value="1"/>
</dbReference>
<reference evidence="12 13" key="1">
    <citation type="submission" date="2024-11" db="EMBL/GenBank/DDBJ databases">
        <title>Chromosome-level genome assembly of Eucalyptus globulus Labill. provides insights into its genome evolution.</title>
        <authorList>
            <person name="Li X."/>
        </authorList>
    </citation>
    <scope>NUCLEOTIDE SEQUENCE [LARGE SCALE GENOMIC DNA]</scope>
    <source>
        <strain evidence="12">CL2024</strain>
        <tissue evidence="12">Fresh tender leaves</tissue>
    </source>
</reference>
<keyword evidence="7" id="KW-0168">Coated pit</keyword>
<protein>
    <recommendedName>
        <fullName evidence="14">ENTH domain-containing protein</fullName>
    </recommendedName>
</protein>
<dbReference type="InterPro" id="IPR048050">
    <property type="entry name" value="ANTH_N_plant"/>
</dbReference>
<dbReference type="AlphaFoldDB" id="A0ABD3L3S6"/>
<dbReference type="GO" id="GO:0005905">
    <property type="term" value="C:clathrin-coated pit"/>
    <property type="evidence" value="ECO:0007669"/>
    <property type="project" value="UniProtKB-SubCell"/>
</dbReference>
<dbReference type="InterPro" id="IPR045192">
    <property type="entry name" value="AP180-like"/>
</dbReference>
<evidence type="ECO:0000259" key="10">
    <source>
        <dbReference type="PROSITE" id="PS50942"/>
    </source>
</evidence>
<dbReference type="PROSITE" id="PS51068">
    <property type="entry name" value="FPG_CAT"/>
    <property type="match status" value="1"/>
</dbReference>
<keyword evidence="5" id="KW-0333">Golgi apparatus</keyword>
<keyword evidence="13" id="KW-1185">Reference proteome</keyword>
<dbReference type="FunFam" id="1.20.58.150:FF:000005">
    <property type="entry name" value="putative clathrin assembly protein At2g25430"/>
    <property type="match status" value="1"/>
</dbReference>
<keyword evidence="6" id="KW-0472">Membrane</keyword>
<organism evidence="12 13">
    <name type="scientific">Eucalyptus globulus</name>
    <name type="common">Tasmanian blue gum</name>
    <dbReference type="NCBI Taxonomy" id="34317"/>
    <lineage>
        <taxon>Eukaryota</taxon>
        <taxon>Viridiplantae</taxon>
        <taxon>Streptophyta</taxon>
        <taxon>Embryophyta</taxon>
        <taxon>Tracheophyta</taxon>
        <taxon>Spermatophyta</taxon>
        <taxon>Magnoliopsida</taxon>
        <taxon>eudicotyledons</taxon>
        <taxon>Gunneridae</taxon>
        <taxon>Pentapetalae</taxon>
        <taxon>rosids</taxon>
        <taxon>malvids</taxon>
        <taxon>Myrtales</taxon>
        <taxon>Myrtaceae</taxon>
        <taxon>Myrtoideae</taxon>
        <taxon>Eucalypteae</taxon>
        <taxon>Eucalyptus</taxon>
    </lineage>
</organism>
<dbReference type="SUPFAM" id="SSF89009">
    <property type="entry name" value="GAT-like domain"/>
    <property type="match status" value="1"/>
</dbReference>
<gene>
    <name evidence="12" type="ORF">ACJRO7_014339</name>
</gene>
<keyword evidence="4" id="KW-0254">Endocytosis</keyword>
<evidence type="ECO:0000313" key="13">
    <source>
        <dbReference type="Proteomes" id="UP001634007"/>
    </source>
</evidence>
<evidence type="ECO:0000256" key="9">
    <source>
        <dbReference type="SAM" id="MobiDB-lite"/>
    </source>
</evidence>
<dbReference type="InterPro" id="IPR012319">
    <property type="entry name" value="FPG_cat"/>
</dbReference>
<evidence type="ECO:0000256" key="3">
    <source>
        <dbReference type="ARBA" id="ARBA00004600"/>
    </source>
</evidence>
<dbReference type="CDD" id="cd16987">
    <property type="entry name" value="ANTH_N_AP180_plant"/>
    <property type="match status" value="1"/>
</dbReference>
<dbReference type="InterPro" id="IPR011417">
    <property type="entry name" value="ANTH_dom"/>
</dbReference>
<feature type="compositionally biased region" description="Polar residues" evidence="9">
    <location>
        <begin position="320"/>
        <end position="336"/>
    </location>
</feature>
<dbReference type="Gene3D" id="1.20.58.150">
    <property type="entry name" value="ANTH domain"/>
    <property type="match status" value="1"/>
</dbReference>
<dbReference type="Pfam" id="PF07651">
    <property type="entry name" value="ANTH"/>
    <property type="match status" value="1"/>
</dbReference>
<evidence type="ECO:0000313" key="12">
    <source>
        <dbReference type="EMBL" id="KAL3745208.1"/>
    </source>
</evidence>
<accession>A0ABD3L3S6</accession>
<name>A0ABD3L3S6_EUCGL</name>
<dbReference type="SMART" id="SM00273">
    <property type="entry name" value="ENTH"/>
    <property type="match status" value="1"/>
</dbReference>
<feature type="domain" description="Formamidopyrimidine-DNA glycosylase catalytic" evidence="11">
    <location>
        <begin position="294"/>
        <end position="387"/>
    </location>
</feature>
<dbReference type="PROSITE" id="PS50942">
    <property type="entry name" value="ENTH"/>
    <property type="match status" value="1"/>
</dbReference>
<evidence type="ECO:0000256" key="8">
    <source>
        <dbReference type="ARBA" id="ARBA00023329"/>
    </source>
</evidence>
<evidence type="ECO:0000256" key="6">
    <source>
        <dbReference type="ARBA" id="ARBA00023136"/>
    </source>
</evidence>
<dbReference type="Gene3D" id="1.25.40.90">
    <property type="match status" value="1"/>
</dbReference>
<dbReference type="InterPro" id="IPR014712">
    <property type="entry name" value="ANTH_dom_sf"/>
</dbReference>
<dbReference type="PANTHER" id="PTHR22951:SF62">
    <property type="entry name" value="ASSEMBLY PLANT-LIKE PROTEIN, PUTATIVE-RELATED"/>
    <property type="match status" value="1"/>
</dbReference>
<evidence type="ECO:0000256" key="7">
    <source>
        <dbReference type="ARBA" id="ARBA00023176"/>
    </source>
</evidence>
<dbReference type="GO" id="GO:0006897">
    <property type="term" value="P:endocytosis"/>
    <property type="evidence" value="ECO:0007669"/>
    <property type="project" value="UniProtKB-KW"/>
</dbReference>
<dbReference type="EMBL" id="JBJKBG010000003">
    <property type="protein sequence ID" value="KAL3745208.1"/>
    <property type="molecule type" value="Genomic_DNA"/>
</dbReference>
<evidence type="ECO:0000256" key="5">
    <source>
        <dbReference type="ARBA" id="ARBA00023034"/>
    </source>
</evidence>
<evidence type="ECO:0008006" key="14">
    <source>
        <dbReference type="Google" id="ProtNLM"/>
    </source>
</evidence>
<feature type="region of interest" description="Disordered" evidence="9">
    <location>
        <begin position="318"/>
        <end position="342"/>
    </location>
</feature>
<evidence type="ECO:0000256" key="1">
    <source>
        <dbReference type="ARBA" id="ARBA00004132"/>
    </source>
</evidence>
<evidence type="ECO:0000256" key="2">
    <source>
        <dbReference type="ARBA" id="ARBA00004555"/>
    </source>
</evidence>